<protein>
    <submittedName>
        <fullName evidence="1">Uncharacterized protein</fullName>
    </submittedName>
</protein>
<dbReference type="EMBL" id="JPQZ01000009">
    <property type="protein sequence ID" value="KKO75915.1"/>
    <property type="molecule type" value="Genomic_DNA"/>
</dbReference>
<sequence length="63" mass="7491">MKKKDVTFTMENKTINSSKNDTNKQNNFSDNFQPIFRISREELDSPEDLPFSFSEFIRKNVNQ</sequence>
<dbReference type="RefSeq" id="XP_024331657.1">
    <property type="nucleotide sequence ID" value="XM_024476586.1"/>
</dbReference>
<accession>A0A0F9WH16</accession>
<dbReference type="VEuPathDB" id="MicrosporidiaDB:AAJ76_900027941"/>
<keyword evidence="2" id="KW-1185">Reference proteome</keyword>
<dbReference type="GeneID" id="36321541"/>
<comment type="caution">
    <text evidence="1">The sequence shown here is derived from an EMBL/GenBank/DDBJ whole genome shotgun (WGS) entry which is preliminary data.</text>
</comment>
<dbReference type="AlphaFoldDB" id="A0A0F9WH16"/>
<name>A0A0F9WH16_9MICR</name>
<evidence type="ECO:0000313" key="2">
    <source>
        <dbReference type="Proteomes" id="UP000034350"/>
    </source>
</evidence>
<proteinExistence type="predicted"/>
<organism evidence="1 2">
    <name type="scientific">Vairimorpha ceranae</name>
    <dbReference type="NCBI Taxonomy" id="40302"/>
    <lineage>
        <taxon>Eukaryota</taxon>
        <taxon>Fungi</taxon>
        <taxon>Fungi incertae sedis</taxon>
        <taxon>Microsporidia</taxon>
        <taxon>Nosematidae</taxon>
        <taxon>Vairimorpha</taxon>
    </lineage>
</organism>
<gene>
    <name evidence="1" type="ORF">AAJ76_900027941</name>
</gene>
<reference evidence="1 2" key="1">
    <citation type="journal article" date="2015" name="Environ. Microbiol.">
        <title>Genome analyses suggest the presence of polyploidy and recent human-driven expansions in eight global populations of the honeybee pathogen Nosema ceranae.</title>
        <authorList>
            <person name="Pelin A."/>
            <person name="Selman M."/>
            <person name="Aris-Brosou S."/>
            <person name="Farinelli L."/>
            <person name="Corradi N."/>
        </authorList>
    </citation>
    <scope>NUCLEOTIDE SEQUENCE [LARGE SCALE GENOMIC DNA]</scope>
    <source>
        <strain evidence="1 2">PA08 1199</strain>
    </source>
</reference>
<evidence type="ECO:0000313" key="1">
    <source>
        <dbReference type="EMBL" id="KKO75915.1"/>
    </source>
</evidence>
<dbReference type="Proteomes" id="UP000034350">
    <property type="component" value="Unassembled WGS sequence"/>
</dbReference>